<feature type="signal peptide" evidence="2">
    <location>
        <begin position="1"/>
        <end position="26"/>
    </location>
</feature>
<dbReference type="InParanoid" id="A0A409XUD1"/>
<accession>A0A409XUD1</accession>
<evidence type="ECO:0000313" key="4">
    <source>
        <dbReference type="Proteomes" id="UP000283269"/>
    </source>
</evidence>
<feature type="region of interest" description="Disordered" evidence="1">
    <location>
        <begin position="47"/>
        <end position="70"/>
    </location>
</feature>
<feature type="chain" id="PRO_5019222513" description="Osmotin, thaumatin-like protein" evidence="2">
    <location>
        <begin position="27"/>
        <end position="172"/>
    </location>
</feature>
<dbReference type="OrthoDB" id="10377353at2759"/>
<dbReference type="EMBL" id="NHYD01000345">
    <property type="protein sequence ID" value="PPQ94415.1"/>
    <property type="molecule type" value="Genomic_DNA"/>
</dbReference>
<comment type="caution">
    <text evidence="3">The sequence shown here is derived from an EMBL/GenBank/DDBJ whole genome shotgun (WGS) entry which is preliminary data.</text>
</comment>
<evidence type="ECO:0000313" key="3">
    <source>
        <dbReference type="EMBL" id="PPQ94415.1"/>
    </source>
</evidence>
<dbReference type="Proteomes" id="UP000283269">
    <property type="component" value="Unassembled WGS sequence"/>
</dbReference>
<name>A0A409XUD1_PSICY</name>
<protein>
    <recommendedName>
        <fullName evidence="5">Osmotin, thaumatin-like protein</fullName>
    </recommendedName>
</protein>
<evidence type="ECO:0000256" key="2">
    <source>
        <dbReference type="SAM" id="SignalP"/>
    </source>
</evidence>
<keyword evidence="2" id="KW-0732">Signal</keyword>
<reference evidence="3 4" key="1">
    <citation type="journal article" date="2018" name="Evol. Lett.">
        <title>Horizontal gene cluster transfer increased hallucinogenic mushroom diversity.</title>
        <authorList>
            <person name="Reynolds H.T."/>
            <person name="Vijayakumar V."/>
            <person name="Gluck-Thaler E."/>
            <person name="Korotkin H.B."/>
            <person name="Matheny P.B."/>
            <person name="Slot J.C."/>
        </authorList>
    </citation>
    <scope>NUCLEOTIDE SEQUENCE [LARGE SCALE GENOMIC DNA]</scope>
    <source>
        <strain evidence="3 4">2631</strain>
    </source>
</reference>
<evidence type="ECO:0000256" key="1">
    <source>
        <dbReference type="SAM" id="MobiDB-lite"/>
    </source>
</evidence>
<proteinExistence type="predicted"/>
<evidence type="ECO:0008006" key="5">
    <source>
        <dbReference type="Google" id="ProtNLM"/>
    </source>
</evidence>
<feature type="compositionally biased region" description="Low complexity" evidence="1">
    <location>
        <begin position="47"/>
        <end position="64"/>
    </location>
</feature>
<organism evidence="3 4">
    <name type="scientific">Psilocybe cyanescens</name>
    <dbReference type="NCBI Taxonomy" id="93625"/>
    <lineage>
        <taxon>Eukaryota</taxon>
        <taxon>Fungi</taxon>
        <taxon>Dikarya</taxon>
        <taxon>Basidiomycota</taxon>
        <taxon>Agaricomycotina</taxon>
        <taxon>Agaricomycetes</taxon>
        <taxon>Agaricomycetidae</taxon>
        <taxon>Agaricales</taxon>
        <taxon>Agaricineae</taxon>
        <taxon>Strophariaceae</taxon>
        <taxon>Psilocybe</taxon>
    </lineage>
</organism>
<dbReference type="STRING" id="93625.A0A409XUD1"/>
<sequence>MAFNLSLKNLIIGALFLLASGEAAVAQSTTAQYTIVNSCPGTVTLQSNGESSSLSSGASTTKTLPTNNAGPFVVTTPGQSNISGLEAGFQAPSTYYIAKLSQFPVTAGISITPSSPSNNGFCTQARCDNASCTDALPQPPAGIVNTTPPGHSCPGSGVSYTIVFCPSGTFNS</sequence>
<gene>
    <name evidence="3" type="ORF">CVT25_002503</name>
</gene>
<keyword evidence="4" id="KW-1185">Reference proteome</keyword>
<dbReference type="AlphaFoldDB" id="A0A409XUD1"/>